<evidence type="ECO:0000256" key="1">
    <source>
        <dbReference type="SAM" id="MobiDB-lite"/>
    </source>
</evidence>
<dbReference type="EMBL" id="CH408030">
    <property type="protein sequence ID" value="EAQ90976.1"/>
    <property type="molecule type" value="Genomic_DNA"/>
</dbReference>
<dbReference type="RefSeq" id="XP_001229427.1">
    <property type="nucleotide sequence ID" value="XM_001229426.1"/>
</dbReference>
<reference evidence="3" key="1">
    <citation type="journal article" date="2015" name="Genome Announc.">
        <title>Draft genome sequence of the cellulolytic fungus Chaetomium globosum.</title>
        <authorList>
            <person name="Cuomo C.A."/>
            <person name="Untereiner W.A."/>
            <person name="Ma L.-J."/>
            <person name="Grabherr M."/>
            <person name="Birren B.W."/>
        </authorList>
    </citation>
    <scope>NUCLEOTIDE SEQUENCE [LARGE SCALE GENOMIC DNA]</scope>
    <source>
        <strain evidence="3">ATCC 6205 / CBS 148.51 / DSM 1962 / NBRC 6347 / NRRL 1970</strain>
    </source>
</reference>
<dbReference type="AlphaFoldDB" id="Q2HA43"/>
<sequence length="106" mass="11610">MRQAAPTSSLSARCPLALYGQVQGQSRGRCLTRTLHTTHRHAMPAPRFPFSVPCAGHETLMRRRHARHLPSPPAPHPGTNWSRTLGGPSPRPARTVDFHGFAGGFQ</sequence>
<accession>Q2HA43</accession>
<evidence type="ECO:0000313" key="2">
    <source>
        <dbReference type="EMBL" id="EAQ90976.1"/>
    </source>
</evidence>
<dbReference type="Proteomes" id="UP000001056">
    <property type="component" value="Unassembled WGS sequence"/>
</dbReference>
<proteinExistence type="predicted"/>
<dbReference type="VEuPathDB" id="FungiDB:CHGG_02911"/>
<dbReference type="InParanoid" id="Q2HA43"/>
<dbReference type="GeneID" id="4389039"/>
<name>Q2HA43_CHAGB</name>
<dbReference type="HOGENOM" id="CLU_2222963_0_0_1"/>
<protein>
    <submittedName>
        <fullName evidence="2">Uncharacterized protein</fullName>
    </submittedName>
</protein>
<keyword evidence="3" id="KW-1185">Reference proteome</keyword>
<organism evidence="2 3">
    <name type="scientific">Chaetomium globosum (strain ATCC 6205 / CBS 148.51 / DSM 1962 / NBRC 6347 / NRRL 1970)</name>
    <name type="common">Soil fungus</name>
    <dbReference type="NCBI Taxonomy" id="306901"/>
    <lineage>
        <taxon>Eukaryota</taxon>
        <taxon>Fungi</taxon>
        <taxon>Dikarya</taxon>
        <taxon>Ascomycota</taxon>
        <taxon>Pezizomycotina</taxon>
        <taxon>Sordariomycetes</taxon>
        <taxon>Sordariomycetidae</taxon>
        <taxon>Sordariales</taxon>
        <taxon>Chaetomiaceae</taxon>
        <taxon>Chaetomium</taxon>
    </lineage>
</organism>
<evidence type="ECO:0000313" key="3">
    <source>
        <dbReference type="Proteomes" id="UP000001056"/>
    </source>
</evidence>
<gene>
    <name evidence="2" type="ORF">CHGG_02911</name>
</gene>
<feature type="region of interest" description="Disordered" evidence="1">
    <location>
        <begin position="67"/>
        <end position="106"/>
    </location>
</feature>